<dbReference type="KEGG" id="hst:105190862"/>
<dbReference type="AlphaFoldDB" id="E2C7M3"/>
<dbReference type="InterPro" id="IPR038606">
    <property type="entry name" value="To_sf"/>
</dbReference>
<dbReference type="PANTHER" id="PTHR11008">
    <property type="entry name" value="PROTEIN TAKEOUT-LIKE PROTEIN"/>
    <property type="match status" value="1"/>
</dbReference>
<feature type="signal peptide" evidence="4">
    <location>
        <begin position="1"/>
        <end position="24"/>
    </location>
</feature>
<dbReference type="SMART" id="SM00700">
    <property type="entry name" value="JHBP"/>
    <property type="match status" value="1"/>
</dbReference>
<gene>
    <name evidence="5" type="ORF">EAI_07780</name>
</gene>
<evidence type="ECO:0000256" key="3">
    <source>
        <dbReference type="ARBA" id="ARBA00060902"/>
    </source>
</evidence>
<evidence type="ECO:0000256" key="4">
    <source>
        <dbReference type="SAM" id="SignalP"/>
    </source>
</evidence>
<accession>E2C7M3</accession>
<dbReference type="OrthoDB" id="8185598at2759"/>
<evidence type="ECO:0000313" key="5">
    <source>
        <dbReference type="EMBL" id="EFN76060.1"/>
    </source>
</evidence>
<dbReference type="InterPro" id="IPR010562">
    <property type="entry name" value="Haemolymph_juvenile_hormone-bd"/>
</dbReference>
<dbReference type="STRING" id="610380.E2C7M3"/>
<keyword evidence="2" id="KW-0090">Biological rhythms</keyword>
<dbReference type="Pfam" id="PF06585">
    <property type="entry name" value="JHBP"/>
    <property type="match status" value="1"/>
</dbReference>
<protein>
    <submittedName>
        <fullName evidence="5">Protein takeout</fullName>
    </submittedName>
</protein>
<dbReference type="GO" id="GO:0007623">
    <property type="term" value="P:circadian rhythm"/>
    <property type="evidence" value="ECO:0007669"/>
    <property type="project" value="UniProtKB-ARBA"/>
</dbReference>
<dbReference type="OMA" id="VIGQAMN"/>
<dbReference type="FunCoup" id="E2C7M3">
    <property type="interactions" value="15"/>
</dbReference>
<evidence type="ECO:0000256" key="2">
    <source>
        <dbReference type="ARBA" id="ARBA00023108"/>
    </source>
</evidence>
<dbReference type="GO" id="GO:0005615">
    <property type="term" value="C:extracellular space"/>
    <property type="evidence" value="ECO:0007669"/>
    <property type="project" value="TreeGrafter"/>
</dbReference>
<feature type="chain" id="PRO_5003158113" evidence="4">
    <location>
        <begin position="25"/>
        <end position="270"/>
    </location>
</feature>
<sequence length="270" mass="30361">MAHTRVALVLLLGLCCWAIALVSCQEHQNATKPASEINEPDFETPEYIQPCNRTDPKLDACFQNMFNYLKPYLVKGIPELNLPPIEPLVIPEMKIENGQGAVRVRALFNNITAIGPGNYTISKVRVNISSLRIDIHLKFPKIELQGLYDINGNVLLFPIQSRGEFWALFNEVAGIARAQGVEEVRDGIRYISITKLLVDFKLGRIRFRIMDQLNGDNVIGQAMNQFLNQNAHEIIDELKPAASASIAKYFKGFLGNIFSKLPLKMLLHDT</sequence>
<reference evidence="5 6" key="1">
    <citation type="journal article" date="2010" name="Science">
        <title>Genomic comparison of the ants Camponotus floridanus and Harpegnathos saltator.</title>
        <authorList>
            <person name="Bonasio R."/>
            <person name="Zhang G."/>
            <person name="Ye C."/>
            <person name="Mutti N.S."/>
            <person name="Fang X."/>
            <person name="Qin N."/>
            <person name="Donahue G."/>
            <person name="Yang P."/>
            <person name="Li Q."/>
            <person name="Li C."/>
            <person name="Zhang P."/>
            <person name="Huang Z."/>
            <person name="Berger S.L."/>
            <person name="Reinberg D."/>
            <person name="Wang J."/>
            <person name="Liebig J."/>
        </authorList>
    </citation>
    <scope>NUCLEOTIDE SEQUENCE [LARGE SCALE GENOMIC DNA]</scope>
    <source>
        <strain evidence="5 6">R22 G/1</strain>
    </source>
</reference>
<name>E2C7M3_HARSA</name>
<dbReference type="PROSITE" id="PS51257">
    <property type="entry name" value="PROKAR_LIPOPROTEIN"/>
    <property type="match status" value="1"/>
</dbReference>
<evidence type="ECO:0000256" key="1">
    <source>
        <dbReference type="ARBA" id="ARBA00022729"/>
    </source>
</evidence>
<evidence type="ECO:0000313" key="6">
    <source>
        <dbReference type="Proteomes" id="UP000008237"/>
    </source>
</evidence>
<comment type="similarity">
    <text evidence="3">Belongs to the TO family.</text>
</comment>
<dbReference type="FunFam" id="3.15.10.30:FF:000001">
    <property type="entry name" value="Takeout-like protein 1"/>
    <property type="match status" value="1"/>
</dbReference>
<dbReference type="InParanoid" id="E2C7M3"/>
<keyword evidence="1 4" id="KW-0732">Signal</keyword>
<organism evidence="6">
    <name type="scientific">Harpegnathos saltator</name>
    <name type="common">Jerdon's jumping ant</name>
    <dbReference type="NCBI Taxonomy" id="610380"/>
    <lineage>
        <taxon>Eukaryota</taxon>
        <taxon>Metazoa</taxon>
        <taxon>Ecdysozoa</taxon>
        <taxon>Arthropoda</taxon>
        <taxon>Hexapoda</taxon>
        <taxon>Insecta</taxon>
        <taxon>Pterygota</taxon>
        <taxon>Neoptera</taxon>
        <taxon>Endopterygota</taxon>
        <taxon>Hymenoptera</taxon>
        <taxon>Apocrita</taxon>
        <taxon>Aculeata</taxon>
        <taxon>Formicoidea</taxon>
        <taxon>Formicidae</taxon>
        <taxon>Ponerinae</taxon>
        <taxon>Ponerini</taxon>
        <taxon>Harpegnathos</taxon>
    </lineage>
</organism>
<dbReference type="Proteomes" id="UP000008237">
    <property type="component" value="Unassembled WGS sequence"/>
</dbReference>
<keyword evidence="6" id="KW-1185">Reference proteome</keyword>
<dbReference type="Gene3D" id="3.15.10.30">
    <property type="entry name" value="Haemolymph juvenile hormone binding protein"/>
    <property type="match status" value="1"/>
</dbReference>
<dbReference type="PANTHER" id="PTHR11008:SF35">
    <property type="entry name" value="PROTEIN TAKEOUT-LIKE PROTEIN"/>
    <property type="match status" value="1"/>
</dbReference>
<dbReference type="EMBL" id="GL453384">
    <property type="protein sequence ID" value="EFN76060.1"/>
    <property type="molecule type" value="Genomic_DNA"/>
</dbReference>
<proteinExistence type="inferred from homology"/>
<dbReference type="PhylomeDB" id="E2C7M3"/>